<keyword evidence="3" id="KW-0285">Flavoprotein</keyword>
<evidence type="ECO:0000313" key="8">
    <source>
        <dbReference type="Proteomes" id="UP000580861"/>
    </source>
</evidence>
<dbReference type="Gene3D" id="3.30.43.10">
    <property type="entry name" value="Uridine Diphospho-n-acetylenolpyruvylglucosamine Reductase, domain 2"/>
    <property type="match status" value="1"/>
</dbReference>
<dbReference type="Gene3D" id="3.40.462.20">
    <property type="match status" value="1"/>
</dbReference>
<dbReference type="InterPro" id="IPR036318">
    <property type="entry name" value="FAD-bd_PCMH-like_sf"/>
</dbReference>
<dbReference type="Proteomes" id="UP000580861">
    <property type="component" value="Unassembled WGS sequence"/>
</dbReference>
<evidence type="ECO:0000256" key="1">
    <source>
        <dbReference type="ARBA" id="ARBA00001974"/>
    </source>
</evidence>
<evidence type="ECO:0000256" key="4">
    <source>
        <dbReference type="ARBA" id="ARBA00022827"/>
    </source>
</evidence>
<evidence type="ECO:0000256" key="2">
    <source>
        <dbReference type="ARBA" id="ARBA00005466"/>
    </source>
</evidence>
<dbReference type="Pfam" id="PF08031">
    <property type="entry name" value="BBE"/>
    <property type="match status" value="1"/>
</dbReference>
<keyword evidence="4" id="KW-0274">FAD</keyword>
<name>A0A841BA64_9PSEU</name>
<comment type="caution">
    <text evidence="7">The sequence shown here is derived from an EMBL/GenBank/DDBJ whole genome shotgun (WGS) entry which is preliminary data.</text>
</comment>
<dbReference type="PROSITE" id="PS00862">
    <property type="entry name" value="OX2_COVAL_FAD"/>
    <property type="match status" value="1"/>
</dbReference>
<dbReference type="Gene3D" id="3.30.465.10">
    <property type="match status" value="1"/>
</dbReference>
<dbReference type="InterPro" id="IPR006093">
    <property type="entry name" value="Oxy_OxRdtase_FAD_BS"/>
</dbReference>
<dbReference type="PROSITE" id="PS51387">
    <property type="entry name" value="FAD_PCMH"/>
    <property type="match status" value="1"/>
</dbReference>
<dbReference type="InterPro" id="IPR050416">
    <property type="entry name" value="FAD-linked_Oxidoreductase"/>
</dbReference>
<gene>
    <name evidence="7" type="ORF">HDA45_005878</name>
</gene>
<dbReference type="InterPro" id="IPR016169">
    <property type="entry name" value="FAD-bd_PCMH_sub2"/>
</dbReference>
<dbReference type="PANTHER" id="PTHR42973:SF39">
    <property type="entry name" value="FAD-BINDING PCMH-TYPE DOMAIN-CONTAINING PROTEIN"/>
    <property type="match status" value="1"/>
</dbReference>
<dbReference type="SUPFAM" id="SSF56176">
    <property type="entry name" value="FAD-binding/transporter-associated domain-like"/>
    <property type="match status" value="1"/>
</dbReference>
<keyword evidence="8" id="KW-1185">Reference proteome</keyword>
<comment type="cofactor">
    <cofactor evidence="1">
        <name>FAD</name>
        <dbReference type="ChEBI" id="CHEBI:57692"/>
    </cofactor>
</comment>
<dbReference type="GO" id="GO:0071949">
    <property type="term" value="F:FAD binding"/>
    <property type="evidence" value="ECO:0007669"/>
    <property type="project" value="InterPro"/>
</dbReference>
<dbReference type="PANTHER" id="PTHR42973">
    <property type="entry name" value="BINDING OXIDOREDUCTASE, PUTATIVE (AFU_ORTHOLOGUE AFUA_1G17690)-RELATED"/>
    <property type="match status" value="1"/>
</dbReference>
<keyword evidence="5" id="KW-0560">Oxidoreductase</keyword>
<dbReference type="InterPro" id="IPR006094">
    <property type="entry name" value="Oxid_FAD_bind_N"/>
</dbReference>
<dbReference type="AlphaFoldDB" id="A0A841BA64"/>
<sequence>MNTPETTALRRKLSGTVVTAADPGYDTARAVWNGDIDRRPAVVVECACREDVVTAVAFGREKGLEITVRGGGHSFSGSAVVDDGLMIDLGGLRRVTVDPAARTALVGGGAVWADVDEATQRYGLATVGGTVSDTGVGGLTLGGGFGWLTAKHGLTIDNLLSAEVVTADGRILRASEASHPDLFWALRGGGGNFGVVTEFEFRLHRVGLAEVGMFFWTLEDAPKALRFAKEVIATLPQGTGSMLVGLNAPPVPFVPAEHHHAPGLALVVAGFDGPERHARLIERIRGGLPTAFELVSPMPYANLQKLLDPTAPRGILAYEKSLYVSSLSEEIIDLIAARLPDKASPMTVMPIVPLQDTFSTVHDDATAFGGPRTPGFVVGFAATAPTPELLAADRVWTRALWEELLPHSNNYGGYLNFMNEYDEDRVRTAYGAAKYARLAAIKTVYDPDNVFRHNANIRPAE</sequence>
<dbReference type="InterPro" id="IPR012951">
    <property type="entry name" value="BBE"/>
</dbReference>
<dbReference type="GO" id="GO:0016491">
    <property type="term" value="F:oxidoreductase activity"/>
    <property type="evidence" value="ECO:0007669"/>
    <property type="project" value="UniProtKB-KW"/>
</dbReference>
<dbReference type="EMBL" id="JACHMX010000001">
    <property type="protein sequence ID" value="MBB5855791.1"/>
    <property type="molecule type" value="Genomic_DNA"/>
</dbReference>
<dbReference type="InterPro" id="IPR016167">
    <property type="entry name" value="FAD-bd_PCMH_sub1"/>
</dbReference>
<accession>A0A841BA64</accession>
<protein>
    <submittedName>
        <fullName evidence="7">FAD/FMN-containing dehydrogenase</fullName>
    </submittedName>
</protein>
<feature type="domain" description="FAD-binding PCMH-type" evidence="6">
    <location>
        <begin position="36"/>
        <end position="206"/>
    </location>
</feature>
<evidence type="ECO:0000259" key="6">
    <source>
        <dbReference type="PROSITE" id="PS51387"/>
    </source>
</evidence>
<dbReference type="InterPro" id="IPR016166">
    <property type="entry name" value="FAD-bd_PCMH"/>
</dbReference>
<dbReference type="RefSeq" id="WP_184900734.1">
    <property type="nucleotide sequence ID" value="NZ_JACHMX010000001.1"/>
</dbReference>
<evidence type="ECO:0000256" key="3">
    <source>
        <dbReference type="ARBA" id="ARBA00022630"/>
    </source>
</evidence>
<evidence type="ECO:0000313" key="7">
    <source>
        <dbReference type="EMBL" id="MBB5855791.1"/>
    </source>
</evidence>
<proteinExistence type="inferred from homology"/>
<organism evidence="7 8">
    <name type="scientific">Amycolatopsis umgeniensis</name>
    <dbReference type="NCBI Taxonomy" id="336628"/>
    <lineage>
        <taxon>Bacteria</taxon>
        <taxon>Bacillati</taxon>
        <taxon>Actinomycetota</taxon>
        <taxon>Actinomycetes</taxon>
        <taxon>Pseudonocardiales</taxon>
        <taxon>Pseudonocardiaceae</taxon>
        <taxon>Amycolatopsis</taxon>
    </lineage>
</organism>
<reference evidence="7 8" key="1">
    <citation type="submission" date="2020-08" db="EMBL/GenBank/DDBJ databases">
        <title>Sequencing the genomes of 1000 actinobacteria strains.</title>
        <authorList>
            <person name="Klenk H.-P."/>
        </authorList>
    </citation>
    <scope>NUCLEOTIDE SEQUENCE [LARGE SCALE GENOMIC DNA]</scope>
    <source>
        <strain evidence="7 8">DSM 45272</strain>
    </source>
</reference>
<comment type="similarity">
    <text evidence="2">Belongs to the oxygen-dependent FAD-linked oxidoreductase family.</text>
</comment>
<dbReference type="Pfam" id="PF01565">
    <property type="entry name" value="FAD_binding_4"/>
    <property type="match status" value="1"/>
</dbReference>
<evidence type="ECO:0000256" key="5">
    <source>
        <dbReference type="ARBA" id="ARBA00023002"/>
    </source>
</evidence>